<keyword evidence="1" id="KW-1133">Transmembrane helix</keyword>
<feature type="transmembrane region" description="Helical" evidence="1">
    <location>
        <begin position="25"/>
        <end position="42"/>
    </location>
</feature>
<proteinExistence type="predicted"/>
<evidence type="ECO:0000256" key="1">
    <source>
        <dbReference type="SAM" id="Phobius"/>
    </source>
</evidence>
<sequence length="111" mass="12868">MLEAHQDQIFFPFCRWLLSCLSMDLIRILFGGISSWCTWFWHVGSSSRSDFFPFYRWLLSCLSMDLIRIILIGTCVKTEALVIGLLSFILVVAEVKCDFNRFATHELFSCG</sequence>
<dbReference type="AlphaFoldDB" id="A0ABD2Z4R8"/>
<protein>
    <submittedName>
        <fullName evidence="2">Uncharacterized protein</fullName>
    </submittedName>
</protein>
<accession>A0ABD2Z4R8</accession>
<feature type="transmembrane region" description="Helical" evidence="1">
    <location>
        <begin position="80"/>
        <end position="99"/>
    </location>
</feature>
<evidence type="ECO:0000313" key="3">
    <source>
        <dbReference type="Proteomes" id="UP001630127"/>
    </source>
</evidence>
<evidence type="ECO:0000313" key="2">
    <source>
        <dbReference type="EMBL" id="KAL3514084.1"/>
    </source>
</evidence>
<name>A0ABD2Z4R8_9GENT</name>
<gene>
    <name evidence="2" type="ORF">ACH5RR_026801</name>
</gene>
<reference evidence="2 3" key="1">
    <citation type="submission" date="2024-11" db="EMBL/GenBank/DDBJ databases">
        <title>A near-complete genome assembly of Cinchona calisaya.</title>
        <authorList>
            <person name="Lian D.C."/>
            <person name="Zhao X.W."/>
            <person name="Wei L."/>
        </authorList>
    </citation>
    <scope>NUCLEOTIDE SEQUENCE [LARGE SCALE GENOMIC DNA]</scope>
    <source>
        <tissue evidence="2">Nenye</tissue>
    </source>
</reference>
<keyword evidence="3" id="KW-1185">Reference proteome</keyword>
<dbReference type="EMBL" id="JBJUIK010000011">
    <property type="protein sequence ID" value="KAL3514084.1"/>
    <property type="molecule type" value="Genomic_DNA"/>
</dbReference>
<keyword evidence="1" id="KW-0812">Transmembrane</keyword>
<keyword evidence="1" id="KW-0472">Membrane</keyword>
<dbReference type="Proteomes" id="UP001630127">
    <property type="component" value="Unassembled WGS sequence"/>
</dbReference>
<organism evidence="2 3">
    <name type="scientific">Cinchona calisaya</name>
    <dbReference type="NCBI Taxonomy" id="153742"/>
    <lineage>
        <taxon>Eukaryota</taxon>
        <taxon>Viridiplantae</taxon>
        <taxon>Streptophyta</taxon>
        <taxon>Embryophyta</taxon>
        <taxon>Tracheophyta</taxon>
        <taxon>Spermatophyta</taxon>
        <taxon>Magnoliopsida</taxon>
        <taxon>eudicotyledons</taxon>
        <taxon>Gunneridae</taxon>
        <taxon>Pentapetalae</taxon>
        <taxon>asterids</taxon>
        <taxon>lamiids</taxon>
        <taxon>Gentianales</taxon>
        <taxon>Rubiaceae</taxon>
        <taxon>Cinchonoideae</taxon>
        <taxon>Cinchoneae</taxon>
        <taxon>Cinchona</taxon>
    </lineage>
</organism>
<comment type="caution">
    <text evidence="2">The sequence shown here is derived from an EMBL/GenBank/DDBJ whole genome shotgun (WGS) entry which is preliminary data.</text>
</comment>